<dbReference type="SUPFAM" id="SSF53474">
    <property type="entry name" value="alpha/beta-Hydrolases"/>
    <property type="match status" value="1"/>
</dbReference>
<dbReference type="InterPro" id="IPR000073">
    <property type="entry name" value="AB_hydrolase_1"/>
</dbReference>
<accession>A0A4R4VNS0</accession>
<keyword evidence="3" id="KW-0378">Hydrolase</keyword>
<dbReference type="GO" id="GO:0016787">
    <property type="term" value="F:hydrolase activity"/>
    <property type="evidence" value="ECO:0007669"/>
    <property type="project" value="UniProtKB-KW"/>
</dbReference>
<keyword evidence="1" id="KW-0472">Membrane</keyword>
<evidence type="ECO:0000256" key="1">
    <source>
        <dbReference type="SAM" id="Phobius"/>
    </source>
</evidence>
<evidence type="ECO:0000313" key="3">
    <source>
        <dbReference type="EMBL" id="TDD07508.1"/>
    </source>
</evidence>
<feature type="domain" description="AB hydrolase-1" evidence="2">
    <location>
        <begin position="36"/>
        <end position="241"/>
    </location>
</feature>
<sequence length="252" mass="25617">MRGTVRSADGTSIAFERSGNGPALVMVDPAGGYSGFGALRGLGAVLATRFTVCTYDRRGRGGSGDTPPYTVEREVEDLAAVIAAAGGAAFVYGLSSGGLLALRAAARGLAITRLALFEPPVRGEGEPPDTAFTAELAGLVSSGHRAAAVDRLLTSIGVPPELRAEPSPALEAVAHTLVYDCEISDATTFQLIRSVRTPALVLASKSSTGDLIDGAAAVAAALPGGVLRELPGAWHAVRDEDVAAAVTAFFLS</sequence>
<gene>
    <name evidence="3" type="ORF">E1292_13485</name>
</gene>
<dbReference type="Proteomes" id="UP000295258">
    <property type="component" value="Unassembled WGS sequence"/>
</dbReference>
<protein>
    <submittedName>
        <fullName evidence="3">Alpha/beta fold hydrolase</fullName>
    </submittedName>
</protein>
<name>A0A4R4VNS0_9ACTN</name>
<dbReference type="AlphaFoldDB" id="A0A4R4VNS0"/>
<comment type="caution">
    <text evidence="3">The sequence shown here is derived from an EMBL/GenBank/DDBJ whole genome shotgun (WGS) entry which is preliminary data.</text>
</comment>
<keyword evidence="1" id="KW-1133">Transmembrane helix</keyword>
<feature type="transmembrane region" description="Helical" evidence="1">
    <location>
        <begin position="78"/>
        <end position="102"/>
    </location>
</feature>
<evidence type="ECO:0000259" key="2">
    <source>
        <dbReference type="Pfam" id="PF12697"/>
    </source>
</evidence>
<dbReference type="Gene3D" id="3.40.50.1820">
    <property type="entry name" value="alpha/beta hydrolase"/>
    <property type="match status" value="1"/>
</dbReference>
<evidence type="ECO:0000313" key="4">
    <source>
        <dbReference type="Proteomes" id="UP000295258"/>
    </source>
</evidence>
<dbReference type="EMBL" id="SMKO01000026">
    <property type="protein sequence ID" value="TDD07508.1"/>
    <property type="molecule type" value="Genomic_DNA"/>
</dbReference>
<organism evidence="3 4">
    <name type="scientific">Nonomuraea deserti</name>
    <dbReference type="NCBI Taxonomy" id="1848322"/>
    <lineage>
        <taxon>Bacteria</taxon>
        <taxon>Bacillati</taxon>
        <taxon>Actinomycetota</taxon>
        <taxon>Actinomycetes</taxon>
        <taxon>Streptosporangiales</taxon>
        <taxon>Streptosporangiaceae</taxon>
        <taxon>Nonomuraea</taxon>
    </lineage>
</organism>
<proteinExistence type="predicted"/>
<dbReference type="Pfam" id="PF12697">
    <property type="entry name" value="Abhydrolase_6"/>
    <property type="match status" value="1"/>
</dbReference>
<keyword evidence="4" id="KW-1185">Reference proteome</keyword>
<dbReference type="InterPro" id="IPR029058">
    <property type="entry name" value="AB_hydrolase_fold"/>
</dbReference>
<dbReference type="RefSeq" id="WP_132595478.1">
    <property type="nucleotide sequence ID" value="NZ_SMKO01000026.1"/>
</dbReference>
<reference evidence="3 4" key="1">
    <citation type="submission" date="2019-03" db="EMBL/GenBank/DDBJ databases">
        <title>Draft genome sequences of novel Actinobacteria.</title>
        <authorList>
            <person name="Sahin N."/>
            <person name="Ay H."/>
            <person name="Saygin H."/>
        </authorList>
    </citation>
    <scope>NUCLEOTIDE SEQUENCE [LARGE SCALE GENOMIC DNA]</scope>
    <source>
        <strain evidence="3 4">KC310</strain>
    </source>
</reference>
<keyword evidence="1" id="KW-0812">Transmembrane</keyword>